<evidence type="ECO:0000256" key="3">
    <source>
        <dbReference type="ARBA" id="ARBA00022691"/>
    </source>
</evidence>
<evidence type="ECO:0000259" key="8">
    <source>
        <dbReference type="Pfam" id="PF22528"/>
    </source>
</evidence>
<dbReference type="Gene3D" id="3.40.50.150">
    <property type="entry name" value="Vaccinia Virus protein VP39"/>
    <property type="match status" value="2"/>
</dbReference>
<protein>
    <recommendedName>
        <fullName evidence="6">Protein arginine N-methyltransferase</fullName>
        <ecNumber evidence="6">2.1.1.-</ecNumber>
    </recommendedName>
</protein>
<dbReference type="CDD" id="cd02440">
    <property type="entry name" value="AdoMet_MTases"/>
    <property type="match status" value="1"/>
</dbReference>
<evidence type="ECO:0000256" key="4">
    <source>
        <dbReference type="ARBA" id="ARBA00022737"/>
    </source>
</evidence>
<evidence type="ECO:0000313" key="9">
    <source>
        <dbReference type="EMBL" id="CAD7083536.1"/>
    </source>
</evidence>
<dbReference type="PANTHER" id="PTHR11006">
    <property type="entry name" value="PROTEIN ARGININE N-METHYLTRANSFERASE"/>
    <property type="match status" value="1"/>
</dbReference>
<dbReference type="Proteomes" id="UP000594454">
    <property type="component" value="Chromosome 2"/>
</dbReference>
<dbReference type="GO" id="GO:0032259">
    <property type="term" value="P:methylation"/>
    <property type="evidence" value="ECO:0007669"/>
    <property type="project" value="UniProtKB-KW"/>
</dbReference>
<dbReference type="InterPro" id="IPR025799">
    <property type="entry name" value="Arg_MeTrfase"/>
</dbReference>
<evidence type="ECO:0000256" key="2">
    <source>
        <dbReference type="ARBA" id="ARBA00022679"/>
    </source>
</evidence>
<comment type="similarity">
    <text evidence="6">Belongs to the class I-like SAM-binding methyltransferase superfamily. Protein arginine N-methyltransferase family. PRMT7 subfamily.</text>
</comment>
<dbReference type="PROSITE" id="PS51678">
    <property type="entry name" value="SAM_MT_PRMT"/>
    <property type="match status" value="2"/>
</dbReference>
<dbReference type="PIRSF" id="PIRSF036946">
    <property type="entry name" value="Arg_N-mtase"/>
    <property type="match status" value="1"/>
</dbReference>
<evidence type="ECO:0000256" key="5">
    <source>
        <dbReference type="ARBA" id="ARBA00025081"/>
    </source>
</evidence>
<dbReference type="AlphaFoldDB" id="A0A7R8YSF3"/>
<dbReference type="GO" id="GO:0016274">
    <property type="term" value="F:protein-arginine N-methyltransferase activity"/>
    <property type="evidence" value="ECO:0007669"/>
    <property type="project" value="InterPro"/>
</dbReference>
<dbReference type="InParanoid" id="A0A7R8YSF3"/>
<evidence type="ECO:0000256" key="6">
    <source>
        <dbReference type="PIRNR" id="PIRNR036946"/>
    </source>
</evidence>
<keyword evidence="4" id="KW-0677">Repeat</keyword>
<dbReference type="InterPro" id="IPR014644">
    <property type="entry name" value="MeTrfase_PRMT7"/>
</dbReference>
<dbReference type="EMBL" id="LR899010">
    <property type="protein sequence ID" value="CAD7083536.1"/>
    <property type="molecule type" value="Genomic_DNA"/>
</dbReference>
<evidence type="ECO:0000313" key="10">
    <source>
        <dbReference type="Proteomes" id="UP000594454"/>
    </source>
</evidence>
<comment type="function">
    <text evidence="5">Essential arginine methyltransferase that can both catalyze the formation of omega-N monomethylarginine (MMA) and symmetrical dimethylarginine (sDMA). Specifically mediates the symmetrical dimethylation of arginine residues in the small nuclear ribonucleoproteins SmD1 and SmD3.</text>
</comment>
<keyword evidence="2 7" id="KW-0808">Transferase</keyword>
<organism evidence="9 10">
    <name type="scientific">Hermetia illucens</name>
    <name type="common">Black soldier fly</name>
    <dbReference type="NCBI Taxonomy" id="343691"/>
    <lineage>
        <taxon>Eukaryota</taxon>
        <taxon>Metazoa</taxon>
        <taxon>Ecdysozoa</taxon>
        <taxon>Arthropoda</taxon>
        <taxon>Hexapoda</taxon>
        <taxon>Insecta</taxon>
        <taxon>Pterygota</taxon>
        <taxon>Neoptera</taxon>
        <taxon>Endopterygota</taxon>
        <taxon>Diptera</taxon>
        <taxon>Brachycera</taxon>
        <taxon>Stratiomyomorpha</taxon>
        <taxon>Stratiomyidae</taxon>
        <taxon>Hermetiinae</taxon>
        <taxon>Hermetia</taxon>
    </lineage>
</organism>
<sequence>MGTFVQNLNPITGRSEWEARCDDYDYHQEVARSAFADMLHDTERNKKYFAALQKTIKKLHENGIKANVLDIGTGTGLLSMMAVKSGADSVTTCEAFLPMANCAEKVIGANGMSEKIKLIKKRSTELKVGPGCDMEERANVLVTEVFDTELIGEGAIEIFNHAHRYLLTEDCVVIPSKATIYAQVVESPFVQSWNKPRLIANLDADILLKVPKEIQECEGECAVHDLQLSQIPRNQFNPLSNPLEAFEFNFTDPAGVPKKRRSAIPFKSNGMGVAQAVFFWWDIKMDQEGEIVLSCAPYWAHPDFESLLKSQKDGENIPKQNVIPWRDHWTQAIYYLPKPLTISSTSESCLVAYHDDYSFWFDARNSQESNITIPRLSCTCAFHLAYSRTRIGQLNYTPRTKKYMSLLEDIITPNSVVLSMSDGSLLGLCTRPLGASKVLCLEPNKLSRNVLESYVNANGLTNVTVLKSLDELENPLEITHVIGEPYFVTSILPWDNFYFGAALMKIREKLRQDVCIVPGKAKIYAIAVEFLDLFKIRAPLGECEGFKHDVFDSFVENSSLLADTNVEAQPLWEYPCKALSQKVDLLTVDFSSFHQSIDNSGTLHVEGSGTVNGIALWVDWSLDGSDKERRNVTTGPVLAPEIGNYISWDLYTRQGVHLLHTPKAVKGGEQISWDVKFIPNAGDIRFKFNLE</sequence>
<dbReference type="Pfam" id="PF06325">
    <property type="entry name" value="PrmA"/>
    <property type="match status" value="1"/>
</dbReference>
<comment type="function">
    <text evidence="6">Arginine methyltransferase that can both catalyze the formation of omega-N monomethylarginine (MMA) and symmetrical dimethylarginine (sDMA).</text>
</comment>
<reference evidence="9 10" key="1">
    <citation type="submission" date="2020-11" db="EMBL/GenBank/DDBJ databases">
        <authorList>
            <person name="Wallbank WR R."/>
            <person name="Pardo Diaz C."/>
            <person name="Kozak K."/>
            <person name="Martin S."/>
            <person name="Jiggins C."/>
            <person name="Moest M."/>
            <person name="Warren A I."/>
            <person name="Generalovic N T."/>
            <person name="Byers J.R.P. K."/>
            <person name="Montejo-Kovacevich G."/>
            <person name="Yen C E."/>
        </authorList>
    </citation>
    <scope>NUCLEOTIDE SEQUENCE [LARGE SCALE GENOMIC DNA]</scope>
</reference>
<keyword evidence="1 7" id="KW-0489">Methyltransferase</keyword>
<dbReference type="PANTHER" id="PTHR11006:SF4">
    <property type="entry name" value="PROTEIN ARGININE N-METHYLTRANSFERASE 7"/>
    <property type="match status" value="1"/>
</dbReference>
<evidence type="ECO:0000256" key="1">
    <source>
        <dbReference type="ARBA" id="ARBA00022603"/>
    </source>
</evidence>
<dbReference type="OrthoDB" id="412876at2759"/>
<feature type="domain" description="Protein arginine N-methyltransferase" evidence="8">
    <location>
        <begin position="177"/>
        <end position="352"/>
    </location>
</feature>
<dbReference type="FunFam" id="3.40.50.150:FF:000070">
    <property type="entry name" value="Protein arginine N-methyltransferase 7"/>
    <property type="match status" value="1"/>
</dbReference>
<accession>A0A7R8YSF3</accession>
<dbReference type="EC" id="2.1.1.-" evidence="6"/>
<evidence type="ECO:0000256" key="7">
    <source>
        <dbReference type="PROSITE-ProRule" id="PRU01015"/>
    </source>
</evidence>
<dbReference type="InterPro" id="IPR055135">
    <property type="entry name" value="PRMT_dom"/>
</dbReference>
<gene>
    <name evidence="9" type="ORF">HERILL_LOCUS6491</name>
</gene>
<dbReference type="Gene3D" id="2.70.160.11">
    <property type="entry name" value="Hnrnp arginine n-methyltransferase1"/>
    <property type="match status" value="2"/>
</dbReference>
<dbReference type="FunFam" id="3.40.50.150:FF:000071">
    <property type="entry name" value="Protein arginine N-methyltransferase 7"/>
    <property type="match status" value="1"/>
</dbReference>
<keyword evidence="10" id="KW-1185">Reference proteome</keyword>
<dbReference type="Pfam" id="PF22528">
    <property type="entry name" value="PRMT_C"/>
    <property type="match status" value="2"/>
</dbReference>
<name>A0A7R8YSF3_HERIL</name>
<dbReference type="GO" id="GO:0042054">
    <property type="term" value="F:histone methyltransferase activity"/>
    <property type="evidence" value="ECO:0007669"/>
    <property type="project" value="TreeGrafter"/>
</dbReference>
<dbReference type="FunCoup" id="A0A7R8YSF3">
    <property type="interactions" value="1990"/>
</dbReference>
<dbReference type="SUPFAM" id="SSF53335">
    <property type="entry name" value="S-adenosyl-L-methionine-dependent methyltransferases"/>
    <property type="match status" value="2"/>
</dbReference>
<dbReference type="InterPro" id="IPR029063">
    <property type="entry name" value="SAM-dependent_MTases_sf"/>
</dbReference>
<feature type="domain" description="Protein arginine N-methyltransferase" evidence="8">
    <location>
        <begin position="520"/>
        <end position="685"/>
    </location>
</feature>
<proteinExistence type="inferred from homology"/>
<keyword evidence="3 7" id="KW-0949">S-adenosyl-L-methionine</keyword>